<accession>A0A8T0HZ16</accession>
<dbReference type="EMBL" id="CM026425">
    <property type="protein sequence ID" value="KAG0576432.1"/>
    <property type="molecule type" value="Genomic_DNA"/>
</dbReference>
<organism evidence="5 6">
    <name type="scientific">Ceratodon purpureus</name>
    <name type="common">Fire moss</name>
    <name type="synonym">Dicranum purpureum</name>
    <dbReference type="NCBI Taxonomy" id="3225"/>
    <lineage>
        <taxon>Eukaryota</taxon>
        <taxon>Viridiplantae</taxon>
        <taxon>Streptophyta</taxon>
        <taxon>Embryophyta</taxon>
        <taxon>Bryophyta</taxon>
        <taxon>Bryophytina</taxon>
        <taxon>Bryopsida</taxon>
        <taxon>Dicranidae</taxon>
        <taxon>Pseudoditrichales</taxon>
        <taxon>Ditrichaceae</taxon>
        <taxon>Ceratodon</taxon>
    </lineage>
</organism>
<dbReference type="CDD" id="cd04623">
    <property type="entry name" value="CBS_pair_bac_euk"/>
    <property type="match status" value="1"/>
</dbReference>
<feature type="compositionally biased region" description="Polar residues" evidence="3">
    <location>
        <begin position="32"/>
        <end position="41"/>
    </location>
</feature>
<evidence type="ECO:0000256" key="3">
    <source>
        <dbReference type="SAM" id="MobiDB-lite"/>
    </source>
</evidence>
<dbReference type="Gene3D" id="3.10.580.10">
    <property type="entry name" value="CBS-domain"/>
    <property type="match status" value="1"/>
</dbReference>
<comment type="caution">
    <text evidence="5">The sequence shown here is derived from an EMBL/GenBank/DDBJ whole genome shotgun (WGS) entry which is preliminary data.</text>
</comment>
<sequence>MQGVARFVQARGRALSGSVLQHVRVGGSALSSGFQTRQESGQPKKRESLEDQGFESTTIADILKEKGQKADGSWLWCSVDDTVYDAVKSMTANNVGALLVVKPGTERKLAGIITERDYLRKIIVQGRSSKTTKVGDIMTEENKLITVSPDTKVLRAMELMTNNRIRHIPVVEDKGMKGMVSIGDVVRAVVDEHREELQRLSSFIQGGY</sequence>
<dbReference type="PANTHER" id="PTHR43080">
    <property type="entry name" value="CBS DOMAIN-CONTAINING PROTEIN CBSX3, MITOCHONDRIAL"/>
    <property type="match status" value="1"/>
</dbReference>
<name>A0A8T0HZ16_CERPU</name>
<evidence type="ECO:0000313" key="6">
    <source>
        <dbReference type="Proteomes" id="UP000822688"/>
    </source>
</evidence>
<keyword evidence="1 2" id="KW-0129">CBS domain</keyword>
<dbReference type="PANTHER" id="PTHR43080:SF2">
    <property type="entry name" value="CBS DOMAIN-CONTAINING PROTEIN"/>
    <property type="match status" value="1"/>
</dbReference>
<evidence type="ECO:0000313" key="5">
    <source>
        <dbReference type="EMBL" id="KAG0576432.1"/>
    </source>
</evidence>
<dbReference type="InterPro" id="IPR051257">
    <property type="entry name" value="Diverse_CBS-Domain"/>
</dbReference>
<gene>
    <name evidence="5" type="ORF">KC19_5G079200</name>
</gene>
<reference evidence="5" key="1">
    <citation type="submission" date="2020-06" db="EMBL/GenBank/DDBJ databases">
        <title>WGS assembly of Ceratodon purpureus strain R40.</title>
        <authorList>
            <person name="Carey S.B."/>
            <person name="Jenkins J."/>
            <person name="Shu S."/>
            <person name="Lovell J.T."/>
            <person name="Sreedasyam A."/>
            <person name="Maumus F."/>
            <person name="Tiley G.P."/>
            <person name="Fernandez-Pozo N."/>
            <person name="Barry K."/>
            <person name="Chen C."/>
            <person name="Wang M."/>
            <person name="Lipzen A."/>
            <person name="Daum C."/>
            <person name="Saski C.A."/>
            <person name="Payton A.C."/>
            <person name="Mcbreen J.C."/>
            <person name="Conrad R.E."/>
            <person name="Kollar L.M."/>
            <person name="Olsson S."/>
            <person name="Huttunen S."/>
            <person name="Landis J.B."/>
            <person name="Wickett N.J."/>
            <person name="Johnson M.G."/>
            <person name="Rensing S.A."/>
            <person name="Grimwood J."/>
            <person name="Schmutz J."/>
            <person name="Mcdaniel S.F."/>
        </authorList>
    </citation>
    <scope>NUCLEOTIDE SEQUENCE</scope>
    <source>
        <strain evidence="5">R40</strain>
    </source>
</reference>
<evidence type="ECO:0000256" key="1">
    <source>
        <dbReference type="ARBA" id="ARBA00023122"/>
    </source>
</evidence>
<evidence type="ECO:0000259" key="4">
    <source>
        <dbReference type="PROSITE" id="PS51371"/>
    </source>
</evidence>
<dbReference type="AlphaFoldDB" id="A0A8T0HZ16"/>
<dbReference type="InterPro" id="IPR044725">
    <property type="entry name" value="CBSX3_CBS_dom"/>
</dbReference>
<protein>
    <recommendedName>
        <fullName evidence="4">CBS domain-containing protein</fullName>
    </recommendedName>
</protein>
<dbReference type="InterPro" id="IPR000644">
    <property type="entry name" value="CBS_dom"/>
</dbReference>
<dbReference type="Pfam" id="PF00571">
    <property type="entry name" value="CBS"/>
    <property type="match status" value="2"/>
</dbReference>
<keyword evidence="6" id="KW-1185">Reference proteome</keyword>
<evidence type="ECO:0000256" key="2">
    <source>
        <dbReference type="PROSITE-ProRule" id="PRU00703"/>
    </source>
</evidence>
<feature type="region of interest" description="Disordered" evidence="3">
    <location>
        <begin position="32"/>
        <end position="52"/>
    </location>
</feature>
<feature type="domain" description="CBS" evidence="4">
    <location>
        <begin position="70"/>
        <end position="129"/>
    </location>
</feature>
<dbReference type="Proteomes" id="UP000822688">
    <property type="component" value="Chromosome 5"/>
</dbReference>
<dbReference type="PROSITE" id="PS51371">
    <property type="entry name" value="CBS"/>
    <property type="match status" value="2"/>
</dbReference>
<dbReference type="SUPFAM" id="SSF54631">
    <property type="entry name" value="CBS-domain pair"/>
    <property type="match status" value="1"/>
</dbReference>
<proteinExistence type="predicted"/>
<dbReference type="SMART" id="SM00116">
    <property type="entry name" value="CBS"/>
    <property type="match status" value="2"/>
</dbReference>
<feature type="domain" description="CBS" evidence="4">
    <location>
        <begin position="138"/>
        <end position="196"/>
    </location>
</feature>
<dbReference type="InterPro" id="IPR046342">
    <property type="entry name" value="CBS_dom_sf"/>
</dbReference>